<organism evidence="1 2">
    <name type="scientific">Paenibacillus eucommiae</name>
    <dbReference type="NCBI Taxonomy" id="1355755"/>
    <lineage>
        <taxon>Bacteria</taxon>
        <taxon>Bacillati</taxon>
        <taxon>Bacillota</taxon>
        <taxon>Bacilli</taxon>
        <taxon>Bacillales</taxon>
        <taxon>Paenibacillaceae</taxon>
        <taxon>Paenibacillus</taxon>
    </lineage>
</organism>
<dbReference type="Gene3D" id="1.10.4080.10">
    <property type="entry name" value="ADP-ribosylation/Crystallin J1"/>
    <property type="match status" value="1"/>
</dbReference>
<name>A0ABS4JC24_9BACL</name>
<dbReference type="Proteomes" id="UP001519287">
    <property type="component" value="Unassembled WGS sequence"/>
</dbReference>
<dbReference type="Pfam" id="PF03747">
    <property type="entry name" value="ADP_ribosyl_GH"/>
    <property type="match status" value="1"/>
</dbReference>
<reference evidence="1 2" key="1">
    <citation type="submission" date="2021-03" db="EMBL/GenBank/DDBJ databases">
        <title>Genomic Encyclopedia of Type Strains, Phase IV (KMG-IV): sequencing the most valuable type-strain genomes for metagenomic binning, comparative biology and taxonomic classification.</title>
        <authorList>
            <person name="Goeker M."/>
        </authorList>
    </citation>
    <scope>NUCLEOTIDE SEQUENCE [LARGE SCALE GENOMIC DNA]</scope>
    <source>
        <strain evidence="1 2">DSM 26048</strain>
    </source>
</reference>
<gene>
    <name evidence="1" type="ORF">J2Z66_008289</name>
</gene>
<evidence type="ECO:0000313" key="1">
    <source>
        <dbReference type="EMBL" id="MBP1996641.1"/>
    </source>
</evidence>
<dbReference type="InterPro" id="IPR005502">
    <property type="entry name" value="Ribosyl_crysJ1"/>
</dbReference>
<comment type="caution">
    <text evidence="1">The sequence shown here is derived from an EMBL/GenBank/DDBJ whole genome shotgun (WGS) entry which is preliminary data.</text>
</comment>
<dbReference type="Gene3D" id="2.60.120.560">
    <property type="entry name" value="Exo-inulinase, domain 1"/>
    <property type="match status" value="1"/>
</dbReference>
<protein>
    <submittedName>
        <fullName evidence="1">ADP-ribosylglycohydrolase</fullName>
    </submittedName>
</protein>
<dbReference type="SUPFAM" id="SSF101478">
    <property type="entry name" value="ADP-ribosylglycohydrolase"/>
    <property type="match status" value="1"/>
</dbReference>
<dbReference type="EMBL" id="JAGGLB010000053">
    <property type="protein sequence ID" value="MBP1996641.1"/>
    <property type="molecule type" value="Genomic_DNA"/>
</dbReference>
<dbReference type="RefSeq" id="WP_209979278.1">
    <property type="nucleotide sequence ID" value="NZ_JAGGLB010000053.1"/>
</dbReference>
<evidence type="ECO:0000313" key="2">
    <source>
        <dbReference type="Proteomes" id="UP001519287"/>
    </source>
</evidence>
<keyword evidence="2" id="KW-1185">Reference proteome</keyword>
<sequence length="706" mass="78330">MTVAQYKNQIYAGVLGKIIGVYLGRPIEGWTYEAIRDSFCDVNYFVNKKVGVPLIVPDDDISGTFVFFRSLEDNHFPADLSAAQIGDTWLNYIIENKTVLWWGGLSRSTEHTAFLRLKNGIKAPESGSSLLNGRSISEQIGAQIFIDAWALACPNQPERAITLARHAASVSHDGIAVDAACFLAYMEASAFEEKSLHKLIDRGLSRVNNPLLTELVNDLRRECEQTDDWRIVREWIAVNHGYDKYPGSCPMVTNHLAVMMALLMAGDDFQKSIMIASSAGWDTDCNAGNVGCLNGIRLGLEGIGQGPDFRKAISDRIYVVSADGGSCITDAVIETRKIVKAAAAWMGEESPAESSRFAFEYPGSTQGFIPYTDTLEEQADTTLYNLNLIEQENGLVIEYHHLAKGNSSMVAVDTFVELQSRGKEGTSYFEVLASPSLYATQTVNMEVLFREEQAPQFKMFIDVYGKEDVIYKIYSPEFSLNKAINHLSWELPNTNGHAIYRFGIELTSDKRLDGSVIIKSIDWKGAPKHFEMKRAIDLTPSLSPWTTNTTWIKSFMSSIDNFNPDFAETFSISHPTTNGVATIGGTDWDNYCVSSQLICTNQESAGLIARAKGHRRYYAAKFTKDKLQICKNKDDCSIQLAAVDFDLQLDRRYEVSFYVKKELLSVAVDGEVIISIEDHEYTSGGAGFLVESGAILANGFKVEAIV</sequence>
<dbReference type="InterPro" id="IPR036705">
    <property type="entry name" value="Ribosyl_crysJ1_sf"/>
</dbReference>
<accession>A0ABS4JC24</accession>
<proteinExistence type="predicted"/>